<feature type="transmembrane region" description="Helical" evidence="7">
    <location>
        <begin position="12"/>
        <end position="29"/>
    </location>
</feature>
<evidence type="ECO:0000256" key="1">
    <source>
        <dbReference type="ARBA" id="ARBA00004651"/>
    </source>
</evidence>
<feature type="transmembrane region" description="Helical" evidence="7">
    <location>
        <begin position="287"/>
        <end position="305"/>
    </location>
</feature>
<keyword evidence="5 7" id="KW-1133">Transmembrane helix</keyword>
<feature type="domain" description="Major facilitator superfamily (MFS) profile" evidence="8">
    <location>
        <begin position="1"/>
        <end position="371"/>
    </location>
</feature>
<proteinExistence type="predicted"/>
<dbReference type="EMBL" id="JABXXR010000043">
    <property type="protein sequence ID" value="NVN40415.1"/>
    <property type="molecule type" value="Genomic_DNA"/>
</dbReference>
<feature type="transmembrane region" description="Helical" evidence="7">
    <location>
        <begin position="49"/>
        <end position="68"/>
    </location>
</feature>
<feature type="transmembrane region" description="Helical" evidence="7">
    <location>
        <begin position="80"/>
        <end position="101"/>
    </location>
</feature>
<dbReference type="InterPro" id="IPR036259">
    <property type="entry name" value="MFS_trans_sf"/>
</dbReference>
<keyword evidence="2" id="KW-0813">Transport</keyword>
<dbReference type="CDD" id="cd06173">
    <property type="entry name" value="MFS_MefA_like"/>
    <property type="match status" value="1"/>
</dbReference>
<dbReference type="Proteomes" id="UP000585665">
    <property type="component" value="Unassembled WGS sequence"/>
</dbReference>
<dbReference type="PANTHER" id="PTHR23513">
    <property type="entry name" value="INTEGRAL MEMBRANE EFFLUX PROTEIN-RELATED"/>
    <property type="match status" value="1"/>
</dbReference>
<feature type="transmembrane region" description="Helical" evidence="7">
    <location>
        <begin position="345"/>
        <end position="368"/>
    </location>
</feature>
<dbReference type="InterPro" id="IPR020846">
    <property type="entry name" value="MFS_dom"/>
</dbReference>
<reference evidence="9 10" key="1">
    <citation type="submission" date="2020-06" db="EMBL/GenBank/DDBJ databases">
        <title>Description of novel acetic acid bacteria.</title>
        <authorList>
            <person name="Sombolestani A."/>
        </authorList>
    </citation>
    <scope>NUCLEOTIDE SEQUENCE [LARGE SCALE GENOMIC DNA]</scope>
    <source>
        <strain evidence="9 10">LMG 27010</strain>
    </source>
</reference>
<gene>
    <name evidence="9" type="ORF">HUK82_07545</name>
</gene>
<dbReference type="SUPFAM" id="SSF103473">
    <property type="entry name" value="MFS general substrate transporter"/>
    <property type="match status" value="1"/>
</dbReference>
<dbReference type="RefSeq" id="WP_176613382.1">
    <property type="nucleotide sequence ID" value="NZ_JABXXR010000043.1"/>
</dbReference>
<dbReference type="AlphaFoldDB" id="A0A850P713"/>
<keyword evidence="10" id="KW-1185">Reference proteome</keyword>
<evidence type="ECO:0000313" key="10">
    <source>
        <dbReference type="Proteomes" id="UP000585665"/>
    </source>
</evidence>
<organism evidence="9 10">
    <name type="scientific">Ameyamaea chiangmaiensis</name>
    <dbReference type="NCBI Taxonomy" id="442969"/>
    <lineage>
        <taxon>Bacteria</taxon>
        <taxon>Pseudomonadati</taxon>
        <taxon>Pseudomonadota</taxon>
        <taxon>Alphaproteobacteria</taxon>
        <taxon>Acetobacterales</taxon>
        <taxon>Acetobacteraceae</taxon>
        <taxon>Ameyamaea</taxon>
    </lineage>
</organism>
<feature type="non-terminal residue" evidence="9">
    <location>
        <position position="371"/>
    </location>
</feature>
<evidence type="ECO:0000313" key="9">
    <source>
        <dbReference type="EMBL" id="NVN40415.1"/>
    </source>
</evidence>
<keyword evidence="3" id="KW-1003">Cell membrane</keyword>
<evidence type="ECO:0000259" key="8">
    <source>
        <dbReference type="PROSITE" id="PS50850"/>
    </source>
</evidence>
<protein>
    <submittedName>
        <fullName evidence="9">MFS transporter</fullName>
    </submittedName>
</protein>
<name>A0A850P713_9PROT</name>
<feature type="transmembrane region" description="Helical" evidence="7">
    <location>
        <begin position="160"/>
        <end position="189"/>
    </location>
</feature>
<comment type="caution">
    <text evidence="9">The sequence shown here is derived from an EMBL/GenBank/DDBJ whole genome shotgun (WGS) entry which is preliminary data.</text>
</comment>
<evidence type="ECO:0000256" key="3">
    <source>
        <dbReference type="ARBA" id="ARBA00022475"/>
    </source>
</evidence>
<feature type="transmembrane region" description="Helical" evidence="7">
    <location>
        <begin position="311"/>
        <end position="333"/>
    </location>
</feature>
<evidence type="ECO:0000256" key="6">
    <source>
        <dbReference type="ARBA" id="ARBA00023136"/>
    </source>
</evidence>
<evidence type="ECO:0000256" key="4">
    <source>
        <dbReference type="ARBA" id="ARBA00022692"/>
    </source>
</evidence>
<dbReference type="InterPro" id="IPR010290">
    <property type="entry name" value="TM_effector"/>
</dbReference>
<dbReference type="Gene3D" id="1.20.1250.20">
    <property type="entry name" value="MFS general substrate transporter like domains"/>
    <property type="match status" value="1"/>
</dbReference>
<dbReference type="GO" id="GO:0022857">
    <property type="term" value="F:transmembrane transporter activity"/>
    <property type="evidence" value="ECO:0007669"/>
    <property type="project" value="InterPro"/>
</dbReference>
<dbReference type="PROSITE" id="PS50850">
    <property type="entry name" value="MFS"/>
    <property type="match status" value="1"/>
</dbReference>
<dbReference type="Pfam" id="PF05977">
    <property type="entry name" value="MFS_3"/>
    <property type="match status" value="1"/>
</dbReference>
<feature type="transmembrane region" description="Helical" evidence="7">
    <location>
        <begin position="223"/>
        <end position="244"/>
    </location>
</feature>
<keyword evidence="6 7" id="KW-0472">Membrane</keyword>
<accession>A0A850P713</accession>
<feature type="transmembrane region" description="Helical" evidence="7">
    <location>
        <begin position="256"/>
        <end position="280"/>
    </location>
</feature>
<dbReference type="GO" id="GO:0005886">
    <property type="term" value="C:plasma membrane"/>
    <property type="evidence" value="ECO:0007669"/>
    <property type="project" value="UniProtKB-SubCell"/>
</dbReference>
<keyword evidence="4 7" id="KW-0812">Transmembrane</keyword>
<evidence type="ECO:0000256" key="5">
    <source>
        <dbReference type="ARBA" id="ARBA00022989"/>
    </source>
</evidence>
<dbReference type="PANTHER" id="PTHR23513:SF11">
    <property type="entry name" value="STAPHYLOFERRIN A TRANSPORTER"/>
    <property type="match status" value="1"/>
</dbReference>
<comment type="subcellular location">
    <subcellularLocation>
        <location evidence="1">Cell membrane</location>
        <topology evidence="1">Multi-pass membrane protein</topology>
    </subcellularLocation>
</comment>
<sequence>MRQTFRTLRIHNYRLWAMGALVSNIGTWMQRVAQDWVVLTHLTAHDASAVGIVMALQFGPIALLLPLSGLVADRCDRRKVLMLTQAAMGMVALGAGSLLLLGRLTLWEVWGFALLLGITTAFDSPSRQTFVAEMVGEAELANAVALNSASFNLGRMLGPAVAGGLLAVLGAGWVFVLNAGSFGAVLLALGAMRTQDLHRGKARAPGRTGLAAGFAYVRRRRDLTAIVTMLFLIGTFGLNFPIYIATMAVTTFHVGAGQFGLLTTLMASGSVVGALVSAGWKTRGMALLVRAACAFGTGCALAAVMPRYALFGLMLVPLGIATQIFNTSANALVQMGTAPEMRGRVMAIVLGLALGGTLIGAPFVGWVADAL</sequence>
<evidence type="ECO:0000256" key="2">
    <source>
        <dbReference type="ARBA" id="ARBA00022448"/>
    </source>
</evidence>
<evidence type="ECO:0000256" key="7">
    <source>
        <dbReference type="SAM" id="Phobius"/>
    </source>
</evidence>